<evidence type="ECO:0000313" key="2">
    <source>
        <dbReference type="EMBL" id="MBY78128.1"/>
    </source>
</evidence>
<gene>
    <name evidence="2" type="ORF">g.124067</name>
</gene>
<organism evidence="2">
    <name type="scientific">Sipha flava</name>
    <name type="common">yellow sugarcane aphid</name>
    <dbReference type="NCBI Taxonomy" id="143950"/>
    <lineage>
        <taxon>Eukaryota</taxon>
        <taxon>Metazoa</taxon>
        <taxon>Ecdysozoa</taxon>
        <taxon>Arthropoda</taxon>
        <taxon>Hexapoda</taxon>
        <taxon>Insecta</taxon>
        <taxon>Pterygota</taxon>
        <taxon>Neoptera</taxon>
        <taxon>Paraneoptera</taxon>
        <taxon>Hemiptera</taxon>
        <taxon>Sternorrhyncha</taxon>
        <taxon>Aphidomorpha</taxon>
        <taxon>Aphidoidea</taxon>
        <taxon>Aphididae</taxon>
        <taxon>Sipha</taxon>
    </lineage>
</organism>
<protein>
    <submittedName>
        <fullName evidence="2">Uncharacterized protein</fullName>
    </submittedName>
</protein>
<sequence>MTVVSGRLLDSSKEESEHGEPENVIVRIPDDALVTSRGVVLAEKPGDSVHTSTFQGNLKDNNILSGKGTNVINAYAYLCAPYERLNSTNFPSEITIYRSRTINIILRRKKIVLLMYIFITVTCAT</sequence>
<feature type="region of interest" description="Disordered" evidence="1">
    <location>
        <begin position="1"/>
        <end position="22"/>
    </location>
</feature>
<dbReference type="AlphaFoldDB" id="A0A2S2QK93"/>
<dbReference type="EMBL" id="GGMS01008925">
    <property type="protein sequence ID" value="MBY78128.1"/>
    <property type="molecule type" value="Transcribed_RNA"/>
</dbReference>
<evidence type="ECO:0000256" key="1">
    <source>
        <dbReference type="SAM" id="MobiDB-lite"/>
    </source>
</evidence>
<proteinExistence type="predicted"/>
<feature type="compositionally biased region" description="Basic and acidic residues" evidence="1">
    <location>
        <begin position="10"/>
        <end position="21"/>
    </location>
</feature>
<accession>A0A2S2QK93</accession>
<name>A0A2S2QK93_9HEMI</name>
<reference evidence="2" key="1">
    <citation type="submission" date="2018-04" db="EMBL/GenBank/DDBJ databases">
        <title>Transcriptome assembly of Sipha flava.</title>
        <authorList>
            <person name="Scully E.D."/>
            <person name="Geib S.M."/>
            <person name="Palmer N.A."/>
            <person name="Koch K."/>
            <person name="Bradshaw J."/>
            <person name="Heng-Moss T."/>
            <person name="Sarath G."/>
        </authorList>
    </citation>
    <scope>NUCLEOTIDE SEQUENCE</scope>
</reference>